<evidence type="ECO:0000313" key="4">
    <source>
        <dbReference type="EMBL" id="ETO04191.1"/>
    </source>
</evidence>
<protein>
    <submittedName>
        <fullName evidence="4">Spliceosome complex protein</fullName>
    </submittedName>
</protein>
<reference evidence="4 5" key="1">
    <citation type="journal article" date="2013" name="Curr. Biol.">
        <title>The Genome of the Foraminiferan Reticulomyxa filosa.</title>
        <authorList>
            <person name="Glockner G."/>
            <person name="Hulsmann N."/>
            <person name="Schleicher M."/>
            <person name="Noegel A.A."/>
            <person name="Eichinger L."/>
            <person name="Gallinger C."/>
            <person name="Pawlowski J."/>
            <person name="Sierra R."/>
            <person name="Euteneuer U."/>
            <person name="Pillet L."/>
            <person name="Moustafa A."/>
            <person name="Platzer M."/>
            <person name="Groth M."/>
            <person name="Szafranski K."/>
            <person name="Schliwa M."/>
        </authorList>
    </citation>
    <scope>NUCLEOTIDE SEQUENCE [LARGE SCALE GENOMIC DNA]</scope>
</reference>
<dbReference type="InterPro" id="IPR055430">
    <property type="entry name" value="HAT_Syf1_CNRKL1_C"/>
</dbReference>
<proteinExistence type="predicted"/>
<name>X6LS12_RETFI</name>
<dbReference type="GO" id="GO:0071007">
    <property type="term" value="C:U2-type catalytic step 2 spliceosome"/>
    <property type="evidence" value="ECO:0007669"/>
    <property type="project" value="TreeGrafter"/>
</dbReference>
<dbReference type="SUPFAM" id="SSF48452">
    <property type="entry name" value="TPR-like"/>
    <property type="match status" value="1"/>
</dbReference>
<dbReference type="InterPro" id="IPR011990">
    <property type="entry name" value="TPR-like_helical_dom_sf"/>
</dbReference>
<evidence type="ECO:0000259" key="3">
    <source>
        <dbReference type="Pfam" id="PF23231"/>
    </source>
</evidence>
<evidence type="ECO:0000313" key="5">
    <source>
        <dbReference type="Proteomes" id="UP000023152"/>
    </source>
</evidence>
<feature type="domain" description="Pre-mRNA-splicing factor Syf1/CRNKL1-like C-terminal HAT-repeats" evidence="3">
    <location>
        <begin position="26"/>
        <end position="138"/>
    </location>
</feature>
<sequence>MKVIETYTQAIATIDPFLCTSSHNRRYCDIWIEFAKFYEEYHEDTEEGLKNVREIYTKATKSASFRNVDDLATIYCEWAEMELRHKKYDECRQVMRDATTLPSDEKLKLNRKKMETQLTVQERLHQSKKIWAFMADIEVLSIFFFFFFEK</sequence>
<comment type="caution">
    <text evidence="4">The sequence shown here is derived from an EMBL/GenBank/DDBJ whole genome shotgun (WGS) entry which is preliminary data.</text>
</comment>
<dbReference type="InterPro" id="IPR045075">
    <property type="entry name" value="Syf1-like"/>
</dbReference>
<dbReference type="PANTHER" id="PTHR11246:SF5">
    <property type="entry name" value="PRE-MRNA-SPLICING FACTOR SYF1"/>
    <property type="match status" value="1"/>
</dbReference>
<keyword evidence="2" id="KW-1133">Transmembrane helix</keyword>
<organism evidence="4 5">
    <name type="scientific">Reticulomyxa filosa</name>
    <dbReference type="NCBI Taxonomy" id="46433"/>
    <lineage>
        <taxon>Eukaryota</taxon>
        <taxon>Sar</taxon>
        <taxon>Rhizaria</taxon>
        <taxon>Retaria</taxon>
        <taxon>Foraminifera</taxon>
        <taxon>Monothalamids</taxon>
        <taxon>Reticulomyxidae</taxon>
        <taxon>Reticulomyxa</taxon>
    </lineage>
</organism>
<dbReference type="OrthoDB" id="1727233at2759"/>
<keyword evidence="5" id="KW-1185">Reference proteome</keyword>
<keyword evidence="1" id="KW-0677">Repeat</keyword>
<dbReference type="Pfam" id="PF23231">
    <property type="entry name" value="HAT_Syf1_CNRKL1_C"/>
    <property type="match status" value="1"/>
</dbReference>
<feature type="transmembrane region" description="Helical" evidence="2">
    <location>
        <begin position="130"/>
        <end position="148"/>
    </location>
</feature>
<evidence type="ECO:0000256" key="1">
    <source>
        <dbReference type="ARBA" id="ARBA00022737"/>
    </source>
</evidence>
<evidence type="ECO:0000256" key="2">
    <source>
        <dbReference type="SAM" id="Phobius"/>
    </source>
</evidence>
<dbReference type="AlphaFoldDB" id="X6LS12"/>
<dbReference type="Gene3D" id="1.25.40.10">
    <property type="entry name" value="Tetratricopeptide repeat domain"/>
    <property type="match status" value="1"/>
</dbReference>
<dbReference type="GO" id="GO:0071014">
    <property type="term" value="C:post-mRNA release spliceosomal complex"/>
    <property type="evidence" value="ECO:0007669"/>
    <property type="project" value="TreeGrafter"/>
</dbReference>
<keyword evidence="2" id="KW-0472">Membrane</keyword>
<dbReference type="GO" id="GO:0000349">
    <property type="term" value="P:generation of catalytic spliceosome for first transesterification step"/>
    <property type="evidence" value="ECO:0007669"/>
    <property type="project" value="TreeGrafter"/>
</dbReference>
<gene>
    <name evidence="4" type="ORF">RFI_33207</name>
</gene>
<dbReference type="EMBL" id="ASPP01029762">
    <property type="protein sequence ID" value="ETO04191.1"/>
    <property type="molecule type" value="Genomic_DNA"/>
</dbReference>
<dbReference type="GO" id="GO:0000974">
    <property type="term" value="C:Prp19 complex"/>
    <property type="evidence" value="ECO:0007669"/>
    <property type="project" value="TreeGrafter"/>
</dbReference>
<dbReference type="PANTHER" id="PTHR11246">
    <property type="entry name" value="PRE-MRNA SPLICING FACTOR"/>
    <property type="match status" value="1"/>
</dbReference>
<accession>X6LS12</accession>
<dbReference type="Proteomes" id="UP000023152">
    <property type="component" value="Unassembled WGS sequence"/>
</dbReference>
<keyword evidence="2" id="KW-0812">Transmembrane</keyword>